<dbReference type="EMBL" id="CAXKWB010057478">
    <property type="protein sequence ID" value="CAL4179480.1"/>
    <property type="molecule type" value="Genomic_DNA"/>
</dbReference>
<reference evidence="1 2" key="1">
    <citation type="submission" date="2024-05" db="EMBL/GenBank/DDBJ databases">
        <authorList>
            <person name="Wallberg A."/>
        </authorList>
    </citation>
    <scope>NUCLEOTIDE SEQUENCE [LARGE SCALE GENOMIC DNA]</scope>
</reference>
<feature type="non-terminal residue" evidence="1">
    <location>
        <position position="1"/>
    </location>
</feature>
<keyword evidence="2" id="KW-1185">Reference proteome</keyword>
<comment type="caution">
    <text evidence="1">The sequence shown here is derived from an EMBL/GenBank/DDBJ whole genome shotgun (WGS) entry which is preliminary data.</text>
</comment>
<gene>
    <name evidence="1" type="ORF">MNOR_LOCUS35184</name>
</gene>
<dbReference type="AlphaFoldDB" id="A0AAV2SAJ8"/>
<sequence length="317" mass="35814">ECRSESAHEFPVEIGEKFSFSADIRELGGLVLDIHYVEGENDRIKLSSKKSSKFIFNGAEYIETKIDSLINDGWHDLDVVVDSNTLHVTCKTSKMSPLTISIHSGIKSVRVSSEELKICEESCLIEKSVEKNINNEEKFNIAVFTTSTYPITFNISNSVDSGSICLFEMKPGDCTYTYKHNIKRIPCAHIIQGWNKLNIYVNRNTLTINDNNIPFDVNLKTLHISGSFLVNCTKGTPVWKISNEEIHIPVSFGQQIVFILTSTDMFSPVFNFDGNKMTLNWNNGLKIKLGSSENPLPNSMYYIKIEATSEKLILYDE</sequence>
<name>A0AAV2SAJ8_MEGNR</name>
<evidence type="ECO:0000313" key="2">
    <source>
        <dbReference type="Proteomes" id="UP001497623"/>
    </source>
</evidence>
<proteinExistence type="predicted"/>
<evidence type="ECO:0000313" key="1">
    <source>
        <dbReference type="EMBL" id="CAL4179480.1"/>
    </source>
</evidence>
<dbReference type="Proteomes" id="UP001497623">
    <property type="component" value="Unassembled WGS sequence"/>
</dbReference>
<protein>
    <recommendedName>
        <fullName evidence="3">Galectin</fullName>
    </recommendedName>
</protein>
<evidence type="ECO:0008006" key="3">
    <source>
        <dbReference type="Google" id="ProtNLM"/>
    </source>
</evidence>
<feature type="non-terminal residue" evidence="1">
    <location>
        <position position="317"/>
    </location>
</feature>
<organism evidence="1 2">
    <name type="scientific">Meganyctiphanes norvegica</name>
    <name type="common">Northern krill</name>
    <name type="synonym">Thysanopoda norvegica</name>
    <dbReference type="NCBI Taxonomy" id="48144"/>
    <lineage>
        <taxon>Eukaryota</taxon>
        <taxon>Metazoa</taxon>
        <taxon>Ecdysozoa</taxon>
        <taxon>Arthropoda</taxon>
        <taxon>Crustacea</taxon>
        <taxon>Multicrustacea</taxon>
        <taxon>Malacostraca</taxon>
        <taxon>Eumalacostraca</taxon>
        <taxon>Eucarida</taxon>
        <taxon>Euphausiacea</taxon>
        <taxon>Euphausiidae</taxon>
        <taxon>Meganyctiphanes</taxon>
    </lineage>
</organism>
<accession>A0AAV2SAJ8</accession>